<dbReference type="KEGG" id="spad:DVK44_16575"/>
<evidence type="ECO:0000313" key="3">
    <source>
        <dbReference type="Proteomes" id="UP000253868"/>
    </source>
</evidence>
<proteinExistence type="predicted"/>
<protein>
    <submittedName>
        <fullName evidence="2">Uncharacterized protein</fullName>
    </submittedName>
</protein>
<feature type="transmembrane region" description="Helical" evidence="1">
    <location>
        <begin position="40"/>
        <end position="63"/>
    </location>
</feature>
<evidence type="ECO:0000313" key="2">
    <source>
        <dbReference type="EMBL" id="AXG79039.1"/>
    </source>
</evidence>
<evidence type="ECO:0000256" key="1">
    <source>
        <dbReference type="SAM" id="Phobius"/>
    </source>
</evidence>
<dbReference type="EMBL" id="CP031194">
    <property type="protein sequence ID" value="AXG79039.1"/>
    <property type="molecule type" value="Genomic_DNA"/>
</dbReference>
<keyword evidence="3" id="KW-1185">Reference proteome</keyword>
<keyword evidence="1" id="KW-0812">Transmembrane</keyword>
<keyword evidence="1" id="KW-1133">Transmembrane helix</keyword>
<keyword evidence="1" id="KW-0472">Membrane</keyword>
<sequence>MHRDFRTRVLLMVSGGFLSLTASLTAALLAYITGGGGLQALSWGAGTFVGSMTLVLGALTILLF</sequence>
<dbReference type="Proteomes" id="UP000253868">
    <property type="component" value="Chromosome"/>
</dbReference>
<name>A0A345HQR5_9ACTN</name>
<accession>A0A345HQR5</accession>
<dbReference type="AlphaFoldDB" id="A0A345HQR5"/>
<reference evidence="3" key="1">
    <citation type="submission" date="2018-07" db="EMBL/GenBank/DDBJ databases">
        <authorList>
            <person name="Zhao J."/>
        </authorList>
    </citation>
    <scope>NUCLEOTIDE SEQUENCE [LARGE SCALE GENOMIC DNA]</scope>
    <source>
        <strain evidence="3">GSSD-12</strain>
    </source>
</reference>
<gene>
    <name evidence="2" type="ORF">DVK44_16575</name>
</gene>
<organism evidence="2 3">
    <name type="scientific">Streptomyces paludis</name>
    <dbReference type="NCBI Taxonomy" id="2282738"/>
    <lineage>
        <taxon>Bacteria</taxon>
        <taxon>Bacillati</taxon>
        <taxon>Actinomycetota</taxon>
        <taxon>Actinomycetes</taxon>
        <taxon>Kitasatosporales</taxon>
        <taxon>Streptomycetaceae</taxon>
        <taxon>Streptomyces</taxon>
    </lineage>
</organism>
<feature type="transmembrane region" description="Helical" evidence="1">
    <location>
        <begin position="9"/>
        <end position="34"/>
    </location>
</feature>